<dbReference type="Proteomes" id="UP001224661">
    <property type="component" value="Unassembled WGS sequence"/>
</dbReference>
<dbReference type="RefSeq" id="WP_282515675.1">
    <property type="nucleotide sequence ID" value="NZ_JASCIR010000024.1"/>
</dbReference>
<reference evidence="1 2" key="1">
    <citation type="submission" date="2023-05" db="EMBL/GenBank/DDBJ databases">
        <title>Draft genome sequence of Streptomyces sp. B-S-A8 isolated from a cave soil in Thailand.</title>
        <authorList>
            <person name="Chamroensaksri N."/>
            <person name="Muangham S."/>
        </authorList>
    </citation>
    <scope>NUCLEOTIDE SEQUENCE [LARGE SCALE GENOMIC DNA]</scope>
    <source>
        <strain evidence="1 2">B-S-A8</strain>
    </source>
</reference>
<sequence>MEPWRAPQRAPRTVDELMQLLYSGRGAYAVPPEHGGDAPLDLLDHALRTAALLRRSRPSDKELQVAGLIQDIELLLHPGAAAHADLADAAADALHTLLGGRVARLVRLHVHAERYLAAVEPGRPLPPWSVRRIAERGGTMPAREADAFVRDPLAEEAVALRQAAEAARVVELDAGVLEDWRPVLELLAAGHALLPPGVTVN</sequence>
<dbReference type="SUPFAM" id="SSF109604">
    <property type="entry name" value="HD-domain/PDEase-like"/>
    <property type="match status" value="1"/>
</dbReference>
<keyword evidence="2" id="KW-1185">Reference proteome</keyword>
<comment type="caution">
    <text evidence="1">The sequence shown here is derived from an EMBL/GenBank/DDBJ whole genome shotgun (WGS) entry which is preliminary data.</text>
</comment>
<proteinExistence type="predicted"/>
<organism evidence="1 2">
    <name type="scientific">Streptomyces solicavernae</name>
    <dbReference type="NCBI Taxonomy" id="3043614"/>
    <lineage>
        <taxon>Bacteria</taxon>
        <taxon>Bacillati</taxon>
        <taxon>Actinomycetota</taxon>
        <taxon>Actinomycetes</taxon>
        <taxon>Kitasatosporales</taxon>
        <taxon>Streptomycetaceae</taxon>
        <taxon>Streptomyces</taxon>
    </lineage>
</organism>
<dbReference type="EMBL" id="JASCIR010000024">
    <property type="protein sequence ID" value="MDI3389218.1"/>
    <property type="molecule type" value="Genomic_DNA"/>
</dbReference>
<dbReference type="Gene3D" id="1.10.3210.10">
    <property type="entry name" value="Hypothetical protein af1432"/>
    <property type="match status" value="1"/>
</dbReference>
<accession>A0ABT6RXU4</accession>
<name>A0ABT6RXU4_9ACTN</name>
<protein>
    <submittedName>
        <fullName evidence="1">Metal-dependent phosphohydrolase</fullName>
    </submittedName>
</protein>
<evidence type="ECO:0000313" key="2">
    <source>
        <dbReference type="Proteomes" id="UP001224661"/>
    </source>
</evidence>
<gene>
    <name evidence="1" type="ORF">QIS99_23905</name>
</gene>
<evidence type="ECO:0000313" key="1">
    <source>
        <dbReference type="EMBL" id="MDI3389218.1"/>
    </source>
</evidence>